<reference evidence="7 8" key="1">
    <citation type="submission" date="2019-02" db="EMBL/GenBank/DDBJ databases">
        <title>Deep-cultivation of Planctomycetes and their phenomic and genomic characterization uncovers novel biology.</title>
        <authorList>
            <person name="Wiegand S."/>
            <person name="Jogler M."/>
            <person name="Boedeker C."/>
            <person name="Pinto D."/>
            <person name="Vollmers J."/>
            <person name="Rivas-Marin E."/>
            <person name="Kohn T."/>
            <person name="Peeters S.H."/>
            <person name="Heuer A."/>
            <person name="Rast P."/>
            <person name="Oberbeckmann S."/>
            <person name="Bunk B."/>
            <person name="Jeske O."/>
            <person name="Meyerdierks A."/>
            <person name="Storesund J.E."/>
            <person name="Kallscheuer N."/>
            <person name="Luecker S."/>
            <person name="Lage O.M."/>
            <person name="Pohl T."/>
            <person name="Merkel B.J."/>
            <person name="Hornburger P."/>
            <person name="Mueller R.-W."/>
            <person name="Bruemmer F."/>
            <person name="Labrenz M."/>
            <person name="Spormann A.M."/>
            <person name="Op Den Camp H."/>
            <person name="Overmann J."/>
            <person name="Amann R."/>
            <person name="Jetten M.S.M."/>
            <person name="Mascher T."/>
            <person name="Medema M.H."/>
            <person name="Devos D.P."/>
            <person name="Kaster A.-K."/>
            <person name="Ovreas L."/>
            <person name="Rohde M."/>
            <person name="Galperin M.Y."/>
            <person name="Jogler C."/>
        </authorList>
    </citation>
    <scope>NUCLEOTIDE SEQUENCE [LARGE SCALE GENOMIC DNA]</scope>
    <source>
        <strain evidence="7 8">KOR42</strain>
    </source>
</reference>
<dbReference type="AlphaFoldDB" id="A0A5C5X8W2"/>
<gene>
    <name evidence="7" type="ORF">KOR42_19670</name>
</gene>
<protein>
    <submittedName>
        <fullName evidence="7">Putative calcium/sodium:proton antiporter</fullName>
    </submittedName>
</protein>
<dbReference type="GO" id="GO:0008273">
    <property type="term" value="F:calcium, potassium:sodium antiporter activity"/>
    <property type="evidence" value="ECO:0007669"/>
    <property type="project" value="TreeGrafter"/>
</dbReference>
<feature type="transmembrane region" description="Helical" evidence="5">
    <location>
        <begin position="131"/>
        <end position="153"/>
    </location>
</feature>
<dbReference type="InterPro" id="IPR004481">
    <property type="entry name" value="K/Na/Ca-exchanger"/>
</dbReference>
<accession>A0A5C5X8W2</accession>
<feature type="transmembrane region" description="Helical" evidence="5">
    <location>
        <begin position="303"/>
        <end position="324"/>
    </location>
</feature>
<name>A0A5C5X8W2_9PLAN</name>
<sequence length="332" mass="34962">MVELLLLFCGLSALVVIAAVFLANSADQIASATSLGHSMAGLVLLAGATSLPELLVGYTGVSIGAIDLTVGELLGSCLLNLLILAIMDLVTRTRGRMLSRLAAAHALSAAVCILLAAVVMLGLLITSDFRFLRLGFGTWAIFFVYLACMRLIYNDQQVPADEPAIEMAPKSKSLVWAILIYLGSGAVILFAAPQLAHVANDLSELTGLGQTFFGTVFVALITSLPEVVATYTAIRLGAFDMAVGNIFGSNCINIFILALVDFASPDPILASASLTHIVTAVSIVIITTVAVIGLLYRAEKRVLFLEPDAVVIILLVVGALYLVYDPPVIAVR</sequence>
<dbReference type="Pfam" id="PF01699">
    <property type="entry name" value="Na_Ca_ex"/>
    <property type="match status" value="2"/>
</dbReference>
<proteinExistence type="predicted"/>
<dbReference type="PANTHER" id="PTHR10846:SF8">
    <property type="entry name" value="INNER MEMBRANE PROTEIN YRBG"/>
    <property type="match status" value="1"/>
</dbReference>
<dbReference type="InterPro" id="IPR004837">
    <property type="entry name" value="NaCa_Exmemb"/>
</dbReference>
<dbReference type="GO" id="GO:0005886">
    <property type="term" value="C:plasma membrane"/>
    <property type="evidence" value="ECO:0007669"/>
    <property type="project" value="TreeGrafter"/>
</dbReference>
<evidence type="ECO:0000313" key="7">
    <source>
        <dbReference type="EMBL" id="TWT58585.1"/>
    </source>
</evidence>
<evidence type="ECO:0000256" key="3">
    <source>
        <dbReference type="ARBA" id="ARBA00022989"/>
    </source>
</evidence>
<dbReference type="RefSeq" id="WP_146509076.1">
    <property type="nucleotide sequence ID" value="NZ_SIHI01000001.1"/>
</dbReference>
<dbReference type="EMBL" id="SIHI01000001">
    <property type="protein sequence ID" value="TWT58585.1"/>
    <property type="molecule type" value="Genomic_DNA"/>
</dbReference>
<dbReference type="PANTHER" id="PTHR10846">
    <property type="entry name" value="SODIUM/POTASSIUM/CALCIUM EXCHANGER"/>
    <property type="match status" value="1"/>
</dbReference>
<keyword evidence="8" id="KW-1185">Reference proteome</keyword>
<feature type="transmembrane region" description="Helical" evidence="5">
    <location>
        <begin position="101"/>
        <end position="125"/>
    </location>
</feature>
<feature type="domain" description="Sodium/calcium exchanger membrane region" evidence="6">
    <location>
        <begin position="5"/>
        <end position="147"/>
    </location>
</feature>
<evidence type="ECO:0000256" key="1">
    <source>
        <dbReference type="ARBA" id="ARBA00004141"/>
    </source>
</evidence>
<feature type="transmembrane region" description="Helical" evidence="5">
    <location>
        <begin position="212"/>
        <end position="234"/>
    </location>
</feature>
<evidence type="ECO:0000256" key="5">
    <source>
        <dbReference type="SAM" id="Phobius"/>
    </source>
</evidence>
<dbReference type="Proteomes" id="UP000317243">
    <property type="component" value="Unassembled WGS sequence"/>
</dbReference>
<evidence type="ECO:0000256" key="2">
    <source>
        <dbReference type="ARBA" id="ARBA00022692"/>
    </source>
</evidence>
<feature type="domain" description="Sodium/calcium exchanger membrane region" evidence="6">
    <location>
        <begin position="177"/>
        <end position="304"/>
    </location>
</feature>
<evidence type="ECO:0000259" key="6">
    <source>
        <dbReference type="Pfam" id="PF01699"/>
    </source>
</evidence>
<evidence type="ECO:0000256" key="4">
    <source>
        <dbReference type="ARBA" id="ARBA00023136"/>
    </source>
</evidence>
<dbReference type="InterPro" id="IPR044880">
    <property type="entry name" value="NCX_ion-bd_dom_sf"/>
</dbReference>
<feature type="transmembrane region" description="Helical" evidence="5">
    <location>
        <begin position="276"/>
        <end position="296"/>
    </location>
</feature>
<dbReference type="Gene3D" id="1.20.1420.30">
    <property type="entry name" value="NCX, central ion-binding region"/>
    <property type="match status" value="1"/>
</dbReference>
<dbReference type="GO" id="GO:0005262">
    <property type="term" value="F:calcium channel activity"/>
    <property type="evidence" value="ECO:0007669"/>
    <property type="project" value="TreeGrafter"/>
</dbReference>
<organism evidence="7 8">
    <name type="scientific">Thalassoglobus neptunius</name>
    <dbReference type="NCBI Taxonomy" id="1938619"/>
    <lineage>
        <taxon>Bacteria</taxon>
        <taxon>Pseudomonadati</taxon>
        <taxon>Planctomycetota</taxon>
        <taxon>Planctomycetia</taxon>
        <taxon>Planctomycetales</taxon>
        <taxon>Planctomycetaceae</taxon>
        <taxon>Thalassoglobus</taxon>
    </lineage>
</organism>
<keyword evidence="3 5" id="KW-1133">Transmembrane helix</keyword>
<dbReference type="GO" id="GO:0006874">
    <property type="term" value="P:intracellular calcium ion homeostasis"/>
    <property type="evidence" value="ECO:0007669"/>
    <property type="project" value="TreeGrafter"/>
</dbReference>
<feature type="transmembrane region" description="Helical" evidence="5">
    <location>
        <begin position="246"/>
        <end position="264"/>
    </location>
</feature>
<evidence type="ECO:0000313" key="8">
    <source>
        <dbReference type="Proteomes" id="UP000317243"/>
    </source>
</evidence>
<comment type="caution">
    <text evidence="7">The sequence shown here is derived from an EMBL/GenBank/DDBJ whole genome shotgun (WGS) entry which is preliminary data.</text>
</comment>
<dbReference type="OrthoDB" id="9794225at2"/>
<keyword evidence="4 5" id="KW-0472">Membrane</keyword>
<keyword evidence="2 5" id="KW-0812">Transmembrane</keyword>
<feature type="transmembrane region" description="Helical" evidence="5">
    <location>
        <begin position="56"/>
        <end position="89"/>
    </location>
</feature>
<feature type="transmembrane region" description="Helical" evidence="5">
    <location>
        <begin position="174"/>
        <end position="192"/>
    </location>
</feature>
<comment type="subcellular location">
    <subcellularLocation>
        <location evidence="1">Membrane</location>
        <topology evidence="1">Multi-pass membrane protein</topology>
    </subcellularLocation>
</comment>